<accession>A0ABQ2EZQ5</accession>
<evidence type="ECO:0000256" key="1">
    <source>
        <dbReference type="SAM" id="Phobius"/>
    </source>
</evidence>
<keyword evidence="1" id="KW-0812">Transmembrane</keyword>
<feature type="domain" description="Bacterial Pleckstrin homology" evidence="2">
    <location>
        <begin position="183"/>
        <end position="275"/>
    </location>
</feature>
<evidence type="ECO:0000259" key="2">
    <source>
        <dbReference type="Pfam" id="PF10882"/>
    </source>
</evidence>
<keyword evidence="1" id="KW-0472">Membrane</keyword>
<dbReference type="RefSeq" id="WP_229780865.1">
    <property type="nucleotide sequence ID" value="NZ_BMPP01000016.1"/>
</dbReference>
<feature type="transmembrane region" description="Helical" evidence="1">
    <location>
        <begin position="23"/>
        <end position="44"/>
    </location>
</feature>
<dbReference type="Proteomes" id="UP000647587">
    <property type="component" value="Unassembled WGS sequence"/>
</dbReference>
<sequence>MTLPHTQSVPAHMSPATEPVPRWWPWVRAALFLTGLGLIGLLVLPTVLGRPTYEVQGGQLIAQAFQARTVIPAGTPVTQERIVIRRKVVGSAMTGYTVGRFELARHGLADLYTDGSERALVFRTSPRVTVLTPADPDALLRAWRTETNSMFRPARPAHFTAWTALPLLATLPLLVIGARRPRMEYCWEDGALVVRTSMSSQRFLIGATKAELTREGLGLRLFGTAIPGYYTGTFSTKSAGGGRVQAYATTSKPKEALLLRLDGTTYYLTPEHPHRALERFSTG</sequence>
<comment type="caution">
    <text evidence="3">The sequence shown here is derived from an EMBL/GenBank/DDBJ whole genome shotgun (WGS) entry which is preliminary data.</text>
</comment>
<feature type="domain" description="Bacterial Pleckstrin homology" evidence="2">
    <location>
        <begin position="84"/>
        <end position="143"/>
    </location>
</feature>
<keyword evidence="4" id="KW-1185">Reference proteome</keyword>
<feature type="transmembrane region" description="Helical" evidence="1">
    <location>
        <begin position="159"/>
        <end position="178"/>
    </location>
</feature>
<protein>
    <recommendedName>
        <fullName evidence="2">Bacterial Pleckstrin homology domain-containing protein</fullName>
    </recommendedName>
</protein>
<proteinExistence type="predicted"/>
<keyword evidence="1" id="KW-1133">Transmembrane helix</keyword>
<evidence type="ECO:0000313" key="4">
    <source>
        <dbReference type="Proteomes" id="UP000647587"/>
    </source>
</evidence>
<name>A0ABQ2EZQ5_9DEIO</name>
<dbReference type="EMBL" id="BMPP01000016">
    <property type="protein sequence ID" value="GGK36535.1"/>
    <property type="molecule type" value="Genomic_DNA"/>
</dbReference>
<gene>
    <name evidence="3" type="ORF">GCM10008955_32950</name>
</gene>
<dbReference type="InterPro" id="IPR027783">
    <property type="entry name" value="Bacterial_PH-related"/>
</dbReference>
<reference evidence="4" key="1">
    <citation type="journal article" date="2019" name="Int. J. Syst. Evol. Microbiol.">
        <title>The Global Catalogue of Microorganisms (GCM) 10K type strain sequencing project: providing services to taxonomists for standard genome sequencing and annotation.</title>
        <authorList>
            <consortium name="The Broad Institute Genomics Platform"/>
            <consortium name="The Broad Institute Genome Sequencing Center for Infectious Disease"/>
            <person name="Wu L."/>
            <person name="Ma J."/>
        </authorList>
    </citation>
    <scope>NUCLEOTIDE SEQUENCE [LARGE SCALE GENOMIC DNA]</scope>
    <source>
        <strain evidence="4">JCM 30331</strain>
    </source>
</reference>
<evidence type="ECO:0000313" key="3">
    <source>
        <dbReference type="EMBL" id="GGK36535.1"/>
    </source>
</evidence>
<dbReference type="Pfam" id="PF10882">
    <property type="entry name" value="bPH_5"/>
    <property type="match status" value="2"/>
</dbReference>
<organism evidence="3 4">
    <name type="scientific">Deinococcus malanensis</name>
    <dbReference type="NCBI Taxonomy" id="1706855"/>
    <lineage>
        <taxon>Bacteria</taxon>
        <taxon>Thermotogati</taxon>
        <taxon>Deinococcota</taxon>
        <taxon>Deinococci</taxon>
        <taxon>Deinococcales</taxon>
        <taxon>Deinococcaceae</taxon>
        <taxon>Deinococcus</taxon>
    </lineage>
</organism>